<sequence length="398" mass="44283">MDTEQSRQEGVLPGGYSYINSAAASPPPQQVVDAMVDYLQKTVDVGPYLPAFRSEVYRKIDETREKAGRFLGADASEIAFVKNGTEGINFVANGLSWKEGDEIILADIEFHSNFTPWLKLKDKEKVTLKIIETDRSGVIDVQQIEKEITDQTKLITVSHLPNASGALQKIERICNVARKHQVLTLINASQTLGLIPINVKELDCDFLTGCGRKWLRGPEGSGLLYVRKSLVESIEPTITGWGGTDWDFETNEYRYIPTAKRLEAGCPIVPSILGLNAAIDYAQGIGVESIRKKVEALTRYAVAQLSSIQGISIYGPEDIENRLAIIPFNVAGLHPDEITNYLEDHKVIIESGTFMANKLLQQYGIDKMARLSPHYFNTEEDIDLVISLIKSLQKKKKN</sequence>
<dbReference type="Gene3D" id="3.40.640.10">
    <property type="entry name" value="Type I PLP-dependent aspartate aminotransferase-like (Major domain)"/>
    <property type="match status" value="1"/>
</dbReference>
<dbReference type="InterPro" id="IPR015421">
    <property type="entry name" value="PyrdxlP-dep_Trfase_major"/>
</dbReference>
<feature type="domain" description="Aminotransferase class V" evidence="6">
    <location>
        <begin position="18"/>
        <end position="384"/>
    </location>
</feature>
<evidence type="ECO:0000259" key="6">
    <source>
        <dbReference type="Pfam" id="PF00266"/>
    </source>
</evidence>
<comment type="catalytic activity">
    <reaction evidence="4">
        <text>(sulfur carrier)-H + L-cysteine = (sulfur carrier)-SH + L-alanine</text>
        <dbReference type="Rhea" id="RHEA:43892"/>
        <dbReference type="Rhea" id="RHEA-COMP:14737"/>
        <dbReference type="Rhea" id="RHEA-COMP:14739"/>
        <dbReference type="ChEBI" id="CHEBI:29917"/>
        <dbReference type="ChEBI" id="CHEBI:35235"/>
        <dbReference type="ChEBI" id="CHEBI:57972"/>
        <dbReference type="ChEBI" id="CHEBI:64428"/>
        <dbReference type="EC" id="2.8.1.7"/>
    </reaction>
</comment>
<comment type="similarity">
    <text evidence="2">Belongs to the class-V pyridoxal-phosphate-dependent aminotransferase family. Csd subfamily.</text>
</comment>
<dbReference type="SUPFAM" id="SSF53383">
    <property type="entry name" value="PLP-dependent transferases"/>
    <property type="match status" value="1"/>
</dbReference>
<name>A0A7H8QFZ6_9BACL</name>
<evidence type="ECO:0000256" key="4">
    <source>
        <dbReference type="ARBA" id="ARBA00050776"/>
    </source>
</evidence>
<dbReference type="PANTHER" id="PTHR43586">
    <property type="entry name" value="CYSTEINE DESULFURASE"/>
    <property type="match status" value="1"/>
</dbReference>
<dbReference type="AlphaFoldDB" id="A0A7H8QFZ6"/>
<dbReference type="InterPro" id="IPR015424">
    <property type="entry name" value="PyrdxlP-dep_Trfase"/>
</dbReference>
<protein>
    <submittedName>
        <fullName evidence="7">Aminotransferase class V-fold PLP-dependent enzyme</fullName>
    </submittedName>
</protein>
<keyword evidence="7" id="KW-0614">Plasmid</keyword>
<dbReference type="InterPro" id="IPR020578">
    <property type="entry name" value="Aminotrans_V_PyrdxlP_BS"/>
</dbReference>
<dbReference type="GO" id="GO:0008483">
    <property type="term" value="F:transaminase activity"/>
    <property type="evidence" value="ECO:0007669"/>
    <property type="project" value="UniProtKB-KW"/>
</dbReference>
<accession>A0A7H8QFZ6</accession>
<geneLocation type="plasmid" evidence="7 8">
    <name>unnamed2</name>
</geneLocation>
<keyword evidence="7" id="KW-0032">Aminotransferase</keyword>
<evidence type="ECO:0000313" key="8">
    <source>
        <dbReference type="Proteomes" id="UP000509222"/>
    </source>
</evidence>
<dbReference type="InterPro" id="IPR015422">
    <property type="entry name" value="PyrdxlP-dep_Trfase_small"/>
</dbReference>
<evidence type="ECO:0000256" key="2">
    <source>
        <dbReference type="ARBA" id="ARBA00010447"/>
    </source>
</evidence>
<keyword evidence="3" id="KW-0663">Pyridoxal phosphate</keyword>
<dbReference type="EMBL" id="CP051179">
    <property type="protein sequence ID" value="QKX52880.1"/>
    <property type="molecule type" value="Genomic_DNA"/>
</dbReference>
<evidence type="ECO:0000256" key="3">
    <source>
        <dbReference type="ARBA" id="ARBA00022898"/>
    </source>
</evidence>
<dbReference type="RefSeq" id="WP_176295304.1">
    <property type="nucleotide sequence ID" value="NZ_CP051179.1"/>
</dbReference>
<dbReference type="Gene3D" id="3.90.1150.10">
    <property type="entry name" value="Aspartate Aminotransferase, domain 1"/>
    <property type="match status" value="1"/>
</dbReference>
<gene>
    <name evidence="7" type="ORF">HF394_19825</name>
</gene>
<comment type="cofactor">
    <cofactor evidence="1 5">
        <name>pyridoxal 5'-phosphate</name>
        <dbReference type="ChEBI" id="CHEBI:597326"/>
    </cofactor>
</comment>
<dbReference type="GO" id="GO:0031071">
    <property type="term" value="F:cysteine desulfurase activity"/>
    <property type="evidence" value="ECO:0007669"/>
    <property type="project" value="UniProtKB-EC"/>
</dbReference>
<evidence type="ECO:0000313" key="7">
    <source>
        <dbReference type="EMBL" id="QKX52880.1"/>
    </source>
</evidence>
<reference evidence="8" key="1">
    <citation type="submission" date="2020-06" db="EMBL/GenBank/DDBJ databases">
        <title>Isolation of Planomicrobium glaciei.</title>
        <authorList>
            <person name="Malisova L."/>
            <person name="Safrankova R."/>
            <person name="Jakubu V."/>
            <person name="Spanelova P."/>
        </authorList>
    </citation>
    <scope>NUCLEOTIDE SEQUENCE [LARGE SCALE GENOMIC DNA]</scope>
    <source>
        <strain evidence="8">NRL-ATB46093</strain>
        <plasmid evidence="8">unnamed2</plasmid>
    </source>
</reference>
<dbReference type="InterPro" id="IPR000192">
    <property type="entry name" value="Aminotrans_V_dom"/>
</dbReference>
<keyword evidence="8" id="KW-1185">Reference proteome</keyword>
<keyword evidence="7" id="KW-0808">Transferase</keyword>
<proteinExistence type="inferred from homology"/>
<evidence type="ECO:0000256" key="5">
    <source>
        <dbReference type="RuleBase" id="RU004504"/>
    </source>
</evidence>
<dbReference type="PANTHER" id="PTHR43586:SF8">
    <property type="entry name" value="CYSTEINE DESULFURASE 1, CHLOROPLASTIC"/>
    <property type="match status" value="1"/>
</dbReference>
<dbReference type="Pfam" id="PF00266">
    <property type="entry name" value="Aminotran_5"/>
    <property type="match status" value="1"/>
</dbReference>
<dbReference type="Proteomes" id="UP000509222">
    <property type="component" value="Plasmid unnamed2"/>
</dbReference>
<organism evidence="7 8">
    <name type="scientific">Planococcus glaciei</name>
    <dbReference type="NCBI Taxonomy" id="459472"/>
    <lineage>
        <taxon>Bacteria</taxon>
        <taxon>Bacillati</taxon>
        <taxon>Bacillota</taxon>
        <taxon>Bacilli</taxon>
        <taxon>Bacillales</taxon>
        <taxon>Caryophanaceae</taxon>
        <taxon>Planococcus</taxon>
    </lineage>
</organism>
<dbReference type="PROSITE" id="PS00595">
    <property type="entry name" value="AA_TRANSFER_CLASS_5"/>
    <property type="match status" value="1"/>
</dbReference>
<evidence type="ECO:0000256" key="1">
    <source>
        <dbReference type="ARBA" id="ARBA00001933"/>
    </source>
</evidence>